<feature type="region of interest" description="Disordered" evidence="1">
    <location>
        <begin position="79"/>
        <end position="101"/>
    </location>
</feature>
<name>A0A3N1XPS6_9FIRM</name>
<dbReference type="Proteomes" id="UP000273083">
    <property type="component" value="Unassembled WGS sequence"/>
</dbReference>
<evidence type="ECO:0000313" key="4">
    <source>
        <dbReference type="Proteomes" id="UP000273083"/>
    </source>
</evidence>
<comment type="caution">
    <text evidence="3">The sequence shown here is derived from an EMBL/GenBank/DDBJ whole genome shotgun (WGS) entry which is preliminary data.</text>
</comment>
<proteinExistence type="predicted"/>
<dbReference type="RefSeq" id="WP_123609168.1">
    <property type="nucleotide sequence ID" value="NZ_RJVG01000004.1"/>
</dbReference>
<dbReference type="EMBL" id="RJVG01000004">
    <property type="protein sequence ID" value="ROR28674.1"/>
    <property type="molecule type" value="Genomic_DNA"/>
</dbReference>
<gene>
    <name evidence="3" type="ORF">EDD66_104262</name>
</gene>
<keyword evidence="2" id="KW-1133">Transmembrane helix</keyword>
<evidence type="ECO:0000313" key="3">
    <source>
        <dbReference type="EMBL" id="ROR28674.1"/>
    </source>
</evidence>
<evidence type="ECO:0000256" key="2">
    <source>
        <dbReference type="SAM" id="Phobius"/>
    </source>
</evidence>
<sequence length="128" mass="13904">MTEQAQVYNLLFYIGIGLGAAAFILSIILFFKLRIPKVIGDLTGSTARKVTNQIQRESESGGQRIKKNQMQIYNIEDLPSGDETVPLEQPEYAGSGSSPTVDLAEADVPLSGMKIEEDITIVSSDVIV</sequence>
<keyword evidence="2" id="KW-0812">Transmembrane</keyword>
<dbReference type="AlphaFoldDB" id="A0A3N1XPS6"/>
<organism evidence="3 4">
    <name type="scientific">Mobilisporobacter senegalensis</name>
    <dbReference type="NCBI Taxonomy" id="1329262"/>
    <lineage>
        <taxon>Bacteria</taxon>
        <taxon>Bacillati</taxon>
        <taxon>Bacillota</taxon>
        <taxon>Clostridia</taxon>
        <taxon>Lachnospirales</taxon>
        <taxon>Lachnospiraceae</taxon>
        <taxon>Mobilisporobacter</taxon>
    </lineage>
</organism>
<dbReference type="OrthoDB" id="2067590at2"/>
<accession>A0A3N1XPS6</accession>
<reference evidence="3 4" key="1">
    <citation type="submission" date="2018-11" db="EMBL/GenBank/DDBJ databases">
        <title>Genomic Encyclopedia of Type Strains, Phase IV (KMG-IV): sequencing the most valuable type-strain genomes for metagenomic binning, comparative biology and taxonomic classification.</title>
        <authorList>
            <person name="Goeker M."/>
        </authorList>
    </citation>
    <scope>NUCLEOTIDE SEQUENCE [LARGE SCALE GENOMIC DNA]</scope>
    <source>
        <strain evidence="3 4">DSM 26537</strain>
    </source>
</reference>
<evidence type="ECO:0000256" key="1">
    <source>
        <dbReference type="SAM" id="MobiDB-lite"/>
    </source>
</evidence>
<protein>
    <submittedName>
        <fullName evidence="3">Uncharacterized protein</fullName>
    </submittedName>
</protein>
<keyword evidence="4" id="KW-1185">Reference proteome</keyword>
<keyword evidence="2" id="KW-0472">Membrane</keyword>
<feature type="transmembrane region" description="Helical" evidence="2">
    <location>
        <begin position="12"/>
        <end position="31"/>
    </location>
</feature>